<sequence length="152" mass="17620">MEFQPENLSPWRFTKTLWNIRTKLARLNGSVYTTSSDKDKVGVISNKSENQFQLNNIINSEIVNTIEYNNLKLNSNISDNTFALISLSKIMIISKNLKINETLDLDDITNKMIKHSPQIIFILLCNTMNKILELKNFPFEWKMIAIIDILKP</sequence>
<proteinExistence type="predicted"/>
<comment type="caution">
    <text evidence="1">The sequence shown here is derived from an EMBL/GenBank/DDBJ whole genome shotgun (WGS) entry which is preliminary data.</text>
</comment>
<reference evidence="1 2" key="1">
    <citation type="submission" date="2021-06" db="EMBL/GenBank/DDBJ databases">
        <title>Caerostris extrusa draft genome.</title>
        <authorList>
            <person name="Kono N."/>
            <person name="Arakawa K."/>
        </authorList>
    </citation>
    <scope>NUCLEOTIDE SEQUENCE [LARGE SCALE GENOMIC DNA]</scope>
</reference>
<dbReference type="EMBL" id="BPLR01017778">
    <property type="protein sequence ID" value="GIY94374.1"/>
    <property type="molecule type" value="Genomic_DNA"/>
</dbReference>
<dbReference type="AlphaFoldDB" id="A0AAV4XI83"/>
<accession>A0AAV4XI83</accession>
<name>A0AAV4XI83_CAEEX</name>
<protein>
    <submittedName>
        <fullName evidence="1">Uncharacterized protein</fullName>
    </submittedName>
</protein>
<gene>
    <name evidence="1" type="ORF">CEXT_777621</name>
</gene>
<keyword evidence="2" id="KW-1185">Reference proteome</keyword>
<evidence type="ECO:0000313" key="1">
    <source>
        <dbReference type="EMBL" id="GIY94374.1"/>
    </source>
</evidence>
<evidence type="ECO:0000313" key="2">
    <source>
        <dbReference type="Proteomes" id="UP001054945"/>
    </source>
</evidence>
<dbReference type="Proteomes" id="UP001054945">
    <property type="component" value="Unassembled WGS sequence"/>
</dbReference>
<organism evidence="1 2">
    <name type="scientific">Caerostris extrusa</name>
    <name type="common">Bark spider</name>
    <name type="synonym">Caerostris bankana</name>
    <dbReference type="NCBI Taxonomy" id="172846"/>
    <lineage>
        <taxon>Eukaryota</taxon>
        <taxon>Metazoa</taxon>
        <taxon>Ecdysozoa</taxon>
        <taxon>Arthropoda</taxon>
        <taxon>Chelicerata</taxon>
        <taxon>Arachnida</taxon>
        <taxon>Araneae</taxon>
        <taxon>Araneomorphae</taxon>
        <taxon>Entelegynae</taxon>
        <taxon>Araneoidea</taxon>
        <taxon>Araneidae</taxon>
        <taxon>Caerostris</taxon>
    </lineage>
</organism>